<evidence type="ECO:0000256" key="3">
    <source>
        <dbReference type="ARBA" id="ARBA00022777"/>
    </source>
</evidence>
<dbReference type="InterPro" id="IPR011009">
    <property type="entry name" value="Kinase-like_dom_sf"/>
</dbReference>
<evidence type="ECO:0000256" key="4">
    <source>
        <dbReference type="ARBA" id="ARBA00022840"/>
    </source>
</evidence>
<keyword evidence="3" id="KW-0418">Kinase</keyword>
<sequence length="920" mass="100367">RPRLFSRRPTPKIRINFVEAPTCTRPKQVEGRSSIIQSTRARRAASSYSQPGLHEATSKMAQPIARWLELHAQLGAIDTRNYAAQLSARYSCDDLRFCVERDFLDCGLDDVHAKRAAAAAAAQRGDSDSARGPRPRAPTPEPVLSDGESLSPGKSDDVRVTLRDATGNATACDVSLKQLRRALQSFDGQARVGGERGTLSIETIHRRPADVITSMAAMDVSSVPRGSPADVALGSLDADVSRWRPADVARWLRGIEALSSYSMSPSTPRVDGRQLLRVRSRDDVARVLGVSLAVHQRLLLRELDALRAAFPEELQPVRTRRPVGRVVQRGQRRALRAPGRVQPDAELPPLSTPERRRREVSTEEVREEGKGVKRRPIWSRDGEKARQRCEDNVEARMASLTPPAATQSPKQTPEARLLVAGNLQMDLAAVDRDARDAGEESYDFSEGGTLIDWRRGLAINTIQDGENRPRGASIVDGPMPSSVTSIAPSDLIVLGELGRGACASVRRALHAPTLTLVAVKMVAVHDDARRRQLLRELAALHQLSTVPLTDDARQRALSQDGAMGGRDSEDFSAHRDSRSQKALRAHIVAFHGAFTNPQAGCVCAVLEYMDARSVHDVMEARGWRPLEDDALAVVARGCIAGLAALHADRQLHRDVKPSNILLDWKWRVKLSDFGVSRAVDNTLGVAQTYVGTLAFMAPERIVGGDYSYASDLWSVGLCFATCALGKIPLPQADGYWAVVRAICDGDPPQLDPKDGHDAQLCDATNACLRRDAASRPTAQQLLDHPFVRRGQSIYAAAATERDRRAAQTTQSSPGRFGFPVWHLADEDGGNEEKKAQDLEALARKATAWRRTRPSSSQSSPHSSARSECRCDWTDDQLAALAAQLHTPVMEVKAAFEAGDEAALQLGGRPLPPSPRTPGPR</sequence>
<keyword evidence="4" id="KW-0067">ATP-binding</keyword>
<dbReference type="EC" id="2.7.12.2" evidence="6"/>
<feature type="region of interest" description="Disordered" evidence="10">
    <location>
        <begin position="119"/>
        <end position="156"/>
    </location>
</feature>
<proteinExistence type="inferred from homology"/>
<dbReference type="SMART" id="SM00454">
    <property type="entry name" value="SAM"/>
    <property type="match status" value="1"/>
</dbReference>
<dbReference type="Pfam" id="PF00069">
    <property type="entry name" value="Pkinase"/>
    <property type="match status" value="1"/>
</dbReference>
<evidence type="ECO:0000259" key="11">
    <source>
        <dbReference type="PROSITE" id="PS50011"/>
    </source>
</evidence>
<accession>A0A8J2WZ04</accession>
<evidence type="ECO:0000256" key="7">
    <source>
        <dbReference type="ARBA" id="ARBA00049014"/>
    </source>
</evidence>
<evidence type="ECO:0000256" key="10">
    <source>
        <dbReference type="SAM" id="MobiDB-lite"/>
    </source>
</evidence>
<comment type="similarity">
    <text evidence="5">Belongs to the protein kinase superfamily. STE Ser/Thr protein kinase family. MAP kinase kinase subfamily.</text>
</comment>
<gene>
    <name evidence="13" type="ORF">PECAL_2P04570</name>
</gene>
<feature type="non-terminal residue" evidence="13">
    <location>
        <position position="1"/>
    </location>
</feature>
<reference evidence="13" key="1">
    <citation type="submission" date="2021-11" db="EMBL/GenBank/DDBJ databases">
        <authorList>
            <consortium name="Genoscope - CEA"/>
            <person name="William W."/>
        </authorList>
    </citation>
    <scope>NUCLEOTIDE SEQUENCE</scope>
</reference>
<dbReference type="Proteomes" id="UP000789595">
    <property type="component" value="Unassembled WGS sequence"/>
</dbReference>
<keyword evidence="2" id="KW-0547">Nucleotide-binding</keyword>
<evidence type="ECO:0000256" key="9">
    <source>
        <dbReference type="ARBA" id="ARBA00051693"/>
    </source>
</evidence>
<comment type="catalytic activity">
    <reaction evidence="7">
        <text>L-seryl-[protein] + ATP = O-phospho-L-seryl-[protein] + ADP + H(+)</text>
        <dbReference type="Rhea" id="RHEA:17989"/>
        <dbReference type="Rhea" id="RHEA-COMP:9863"/>
        <dbReference type="Rhea" id="RHEA-COMP:11604"/>
        <dbReference type="ChEBI" id="CHEBI:15378"/>
        <dbReference type="ChEBI" id="CHEBI:29999"/>
        <dbReference type="ChEBI" id="CHEBI:30616"/>
        <dbReference type="ChEBI" id="CHEBI:83421"/>
        <dbReference type="ChEBI" id="CHEBI:456216"/>
        <dbReference type="EC" id="2.7.12.2"/>
    </reaction>
</comment>
<dbReference type="GO" id="GO:0005524">
    <property type="term" value="F:ATP binding"/>
    <property type="evidence" value="ECO:0007669"/>
    <property type="project" value="UniProtKB-KW"/>
</dbReference>
<comment type="catalytic activity">
    <reaction evidence="9">
        <text>L-tyrosyl-[protein] + ATP = O-phospho-L-tyrosyl-[protein] + ADP + H(+)</text>
        <dbReference type="Rhea" id="RHEA:10596"/>
        <dbReference type="Rhea" id="RHEA-COMP:10136"/>
        <dbReference type="Rhea" id="RHEA-COMP:20101"/>
        <dbReference type="ChEBI" id="CHEBI:15378"/>
        <dbReference type="ChEBI" id="CHEBI:30616"/>
        <dbReference type="ChEBI" id="CHEBI:46858"/>
        <dbReference type="ChEBI" id="CHEBI:61978"/>
        <dbReference type="ChEBI" id="CHEBI:456216"/>
        <dbReference type="EC" id="2.7.12.2"/>
    </reaction>
</comment>
<dbReference type="SUPFAM" id="SSF56112">
    <property type="entry name" value="Protein kinase-like (PK-like)"/>
    <property type="match status" value="1"/>
</dbReference>
<dbReference type="SMART" id="SM00220">
    <property type="entry name" value="S_TKc"/>
    <property type="match status" value="1"/>
</dbReference>
<feature type="region of interest" description="Disordered" evidence="10">
    <location>
        <begin position="900"/>
        <end position="920"/>
    </location>
</feature>
<feature type="compositionally biased region" description="Low complexity" evidence="10">
    <location>
        <begin position="853"/>
        <end position="863"/>
    </location>
</feature>
<dbReference type="InterPro" id="IPR001660">
    <property type="entry name" value="SAM"/>
</dbReference>
<dbReference type="OrthoDB" id="10252354at2759"/>
<evidence type="ECO:0000256" key="6">
    <source>
        <dbReference type="ARBA" id="ARBA00038999"/>
    </source>
</evidence>
<dbReference type="EMBL" id="CAKKNE010000002">
    <property type="protein sequence ID" value="CAH0367436.1"/>
    <property type="molecule type" value="Genomic_DNA"/>
</dbReference>
<dbReference type="AlphaFoldDB" id="A0A8J2WZ04"/>
<feature type="region of interest" description="Disordered" evidence="10">
    <location>
        <begin position="798"/>
        <end position="819"/>
    </location>
</feature>
<organism evidence="13 14">
    <name type="scientific">Pelagomonas calceolata</name>
    <dbReference type="NCBI Taxonomy" id="35677"/>
    <lineage>
        <taxon>Eukaryota</taxon>
        <taxon>Sar</taxon>
        <taxon>Stramenopiles</taxon>
        <taxon>Ochrophyta</taxon>
        <taxon>Pelagophyceae</taxon>
        <taxon>Pelagomonadales</taxon>
        <taxon>Pelagomonadaceae</taxon>
        <taxon>Pelagomonas</taxon>
    </lineage>
</organism>
<evidence type="ECO:0000256" key="8">
    <source>
        <dbReference type="ARBA" id="ARBA00049299"/>
    </source>
</evidence>
<keyword evidence="14" id="KW-1185">Reference proteome</keyword>
<protein>
    <recommendedName>
        <fullName evidence="6">mitogen-activated protein kinase kinase</fullName>
        <ecNumber evidence="6">2.7.12.2</ecNumber>
    </recommendedName>
</protein>
<dbReference type="PROSITE" id="PS50011">
    <property type="entry name" value="PROTEIN_KINASE_DOM"/>
    <property type="match status" value="1"/>
</dbReference>
<dbReference type="Gene3D" id="1.10.510.10">
    <property type="entry name" value="Transferase(Phosphotransferase) domain 1"/>
    <property type="match status" value="1"/>
</dbReference>
<evidence type="ECO:0000256" key="2">
    <source>
        <dbReference type="ARBA" id="ARBA00022741"/>
    </source>
</evidence>
<dbReference type="SUPFAM" id="SSF47769">
    <property type="entry name" value="SAM/Pointed domain"/>
    <property type="match status" value="1"/>
</dbReference>
<feature type="domain" description="SAM" evidence="12">
    <location>
        <begin position="243"/>
        <end position="309"/>
    </location>
</feature>
<dbReference type="PANTHER" id="PTHR48013">
    <property type="entry name" value="DUAL SPECIFICITY MITOGEN-ACTIVATED PROTEIN KINASE KINASE 5-RELATED"/>
    <property type="match status" value="1"/>
</dbReference>
<name>A0A8J2WZ04_9STRA</name>
<dbReference type="Pfam" id="PF00536">
    <property type="entry name" value="SAM_1"/>
    <property type="match status" value="1"/>
</dbReference>
<comment type="catalytic activity">
    <reaction evidence="8">
        <text>L-threonyl-[protein] + ATP = O-phospho-L-threonyl-[protein] + ADP + H(+)</text>
        <dbReference type="Rhea" id="RHEA:46608"/>
        <dbReference type="Rhea" id="RHEA-COMP:11060"/>
        <dbReference type="Rhea" id="RHEA-COMP:11605"/>
        <dbReference type="ChEBI" id="CHEBI:15378"/>
        <dbReference type="ChEBI" id="CHEBI:30013"/>
        <dbReference type="ChEBI" id="CHEBI:30616"/>
        <dbReference type="ChEBI" id="CHEBI:61977"/>
        <dbReference type="ChEBI" id="CHEBI:456216"/>
        <dbReference type="EC" id="2.7.12.2"/>
    </reaction>
</comment>
<evidence type="ECO:0000313" key="14">
    <source>
        <dbReference type="Proteomes" id="UP000789595"/>
    </source>
</evidence>
<dbReference type="InterPro" id="IPR013761">
    <property type="entry name" value="SAM/pointed_sf"/>
</dbReference>
<evidence type="ECO:0000256" key="1">
    <source>
        <dbReference type="ARBA" id="ARBA00022679"/>
    </source>
</evidence>
<dbReference type="Gene3D" id="3.30.200.20">
    <property type="entry name" value="Phosphorylase Kinase, domain 1"/>
    <property type="match status" value="1"/>
</dbReference>
<dbReference type="PANTHER" id="PTHR48013:SF9">
    <property type="entry name" value="DUAL SPECIFICITY MITOGEN-ACTIVATED PROTEIN KINASE KINASE 5"/>
    <property type="match status" value="1"/>
</dbReference>
<feature type="region of interest" description="Disordered" evidence="10">
    <location>
        <begin position="324"/>
        <end position="368"/>
    </location>
</feature>
<dbReference type="Gene3D" id="1.10.150.50">
    <property type="entry name" value="Transcription Factor, Ets-1"/>
    <property type="match status" value="1"/>
</dbReference>
<dbReference type="InterPro" id="IPR000719">
    <property type="entry name" value="Prot_kinase_dom"/>
</dbReference>
<evidence type="ECO:0000259" key="12">
    <source>
        <dbReference type="PROSITE" id="PS50105"/>
    </source>
</evidence>
<dbReference type="GO" id="GO:0004708">
    <property type="term" value="F:MAP kinase kinase activity"/>
    <property type="evidence" value="ECO:0007669"/>
    <property type="project" value="UniProtKB-EC"/>
</dbReference>
<keyword evidence="1" id="KW-0808">Transferase</keyword>
<feature type="compositionally biased region" description="Basic and acidic residues" evidence="10">
    <location>
        <begin position="353"/>
        <end position="368"/>
    </location>
</feature>
<feature type="compositionally biased region" description="Pro residues" evidence="10">
    <location>
        <begin position="909"/>
        <end position="920"/>
    </location>
</feature>
<feature type="domain" description="Protein kinase" evidence="11">
    <location>
        <begin position="491"/>
        <end position="787"/>
    </location>
</feature>
<evidence type="ECO:0000313" key="13">
    <source>
        <dbReference type="EMBL" id="CAH0367436.1"/>
    </source>
</evidence>
<evidence type="ECO:0000256" key="5">
    <source>
        <dbReference type="ARBA" id="ARBA00038035"/>
    </source>
</evidence>
<dbReference type="PROSITE" id="PS50105">
    <property type="entry name" value="SAM_DOMAIN"/>
    <property type="match status" value="1"/>
</dbReference>
<comment type="caution">
    <text evidence="13">The sequence shown here is derived from an EMBL/GenBank/DDBJ whole genome shotgun (WGS) entry which is preliminary data.</text>
</comment>
<feature type="region of interest" description="Disordered" evidence="10">
    <location>
        <begin position="844"/>
        <end position="867"/>
    </location>
</feature>